<keyword evidence="9" id="KW-0472">Membrane</keyword>
<dbReference type="InterPro" id="IPR023272">
    <property type="entry name" value="Cyt_c_oxidase_suVIIB_dom_sf"/>
</dbReference>
<keyword evidence="13" id="KW-1185">Reference proteome</keyword>
<evidence type="ECO:0000256" key="10">
    <source>
        <dbReference type="ARBA" id="ARBA00040623"/>
    </source>
</evidence>
<organism evidence="12 13">
    <name type="scientific">Collichthys lucidus</name>
    <name type="common">Big head croaker</name>
    <name type="synonym">Sciaena lucida</name>
    <dbReference type="NCBI Taxonomy" id="240159"/>
    <lineage>
        <taxon>Eukaryota</taxon>
        <taxon>Metazoa</taxon>
        <taxon>Chordata</taxon>
        <taxon>Craniata</taxon>
        <taxon>Vertebrata</taxon>
        <taxon>Euteleostomi</taxon>
        <taxon>Actinopterygii</taxon>
        <taxon>Neopterygii</taxon>
        <taxon>Teleostei</taxon>
        <taxon>Neoteleostei</taxon>
        <taxon>Acanthomorphata</taxon>
        <taxon>Eupercaria</taxon>
        <taxon>Sciaenidae</taxon>
        <taxon>Collichthys</taxon>
    </lineage>
</organism>
<dbReference type="AlphaFoldDB" id="A0A4U5V5W2"/>
<evidence type="ECO:0000256" key="1">
    <source>
        <dbReference type="ARBA" id="ARBA00004434"/>
    </source>
</evidence>
<dbReference type="GO" id="GO:0005743">
    <property type="term" value="C:mitochondrial inner membrane"/>
    <property type="evidence" value="ECO:0007669"/>
    <property type="project" value="UniProtKB-SubCell"/>
</dbReference>
<dbReference type="FunFam" id="4.10.51.10:FF:000001">
    <property type="entry name" value="Cytochrome c oxidase subunit 7B, mitochondrial"/>
    <property type="match status" value="1"/>
</dbReference>
<keyword evidence="5" id="KW-0999">Mitochondrion inner membrane</keyword>
<keyword evidence="6" id="KW-0809">Transit peptide</keyword>
<dbReference type="Pfam" id="PF05392">
    <property type="entry name" value="COX7B"/>
    <property type="match status" value="1"/>
</dbReference>
<evidence type="ECO:0000256" key="5">
    <source>
        <dbReference type="ARBA" id="ARBA00022792"/>
    </source>
</evidence>
<dbReference type="Gene3D" id="4.10.51.10">
    <property type="entry name" value="Cytochrome C Oxidase, chain K"/>
    <property type="match status" value="1"/>
</dbReference>
<dbReference type="UniPathway" id="UPA00705"/>
<sequence>MYRFAKAAVNITGQAARQVRHGSSAQPDFHTKHGNTVLISGTVFCVAVWSYVLTQTGLTWNPSPVGRMMPKEWREKEEEE</sequence>
<keyword evidence="4" id="KW-0812">Transmembrane</keyword>
<comment type="subcellular location">
    <subcellularLocation>
        <location evidence="1">Mitochondrion inner membrane</location>
        <topology evidence="1">Single-pass membrane protein</topology>
    </subcellularLocation>
</comment>
<evidence type="ECO:0000256" key="7">
    <source>
        <dbReference type="ARBA" id="ARBA00022989"/>
    </source>
</evidence>
<comment type="similarity">
    <text evidence="3">Belongs to the cytochrome c oxidase VIIb family.</text>
</comment>
<proteinExistence type="inferred from homology"/>
<dbReference type="PANTHER" id="PTHR16716:SF0">
    <property type="entry name" value="CYTOCHROME C OXIDASE SUBUNIT 7B, MITOCHONDRIAL"/>
    <property type="match status" value="1"/>
</dbReference>
<protein>
    <recommendedName>
        <fullName evidence="10">Cytochrome c oxidase subunit 7B, mitochondrial</fullName>
    </recommendedName>
    <alternativeName>
        <fullName evidence="11">Cytochrome c oxidase polypeptide VIIb</fullName>
    </alternativeName>
</protein>
<keyword evidence="8" id="KW-0496">Mitochondrion</keyword>
<evidence type="ECO:0000256" key="6">
    <source>
        <dbReference type="ARBA" id="ARBA00022946"/>
    </source>
</evidence>
<dbReference type="Proteomes" id="UP000298787">
    <property type="component" value="Chromosome 15"/>
</dbReference>
<dbReference type="STRING" id="240159.A0A4U5V5W2"/>
<dbReference type="PANTHER" id="PTHR16716">
    <property type="entry name" value="CYTOCHROME C OXIDASE SUBUNIT 7B, MITOCHONDRIAL"/>
    <property type="match status" value="1"/>
</dbReference>
<evidence type="ECO:0000256" key="11">
    <source>
        <dbReference type="ARBA" id="ARBA00041642"/>
    </source>
</evidence>
<evidence type="ECO:0000256" key="8">
    <source>
        <dbReference type="ARBA" id="ARBA00023128"/>
    </source>
</evidence>
<dbReference type="SUPFAM" id="SSF81423">
    <property type="entry name" value="Mitochondrial cytochrome c oxidase subunit VIIb"/>
    <property type="match status" value="1"/>
</dbReference>
<keyword evidence="7" id="KW-1133">Transmembrane helix</keyword>
<dbReference type="InterPro" id="IPR008433">
    <property type="entry name" value="Cyt_c_oxidase_suVIIB"/>
</dbReference>
<accession>A0A4U5V5W2</accession>
<evidence type="ECO:0000313" key="12">
    <source>
        <dbReference type="EMBL" id="TKS83277.1"/>
    </source>
</evidence>
<evidence type="ECO:0000256" key="4">
    <source>
        <dbReference type="ARBA" id="ARBA00022692"/>
    </source>
</evidence>
<dbReference type="OrthoDB" id="9937520at2759"/>
<dbReference type="GO" id="GO:0006123">
    <property type="term" value="P:mitochondrial electron transport, cytochrome c to oxygen"/>
    <property type="evidence" value="ECO:0007669"/>
    <property type="project" value="InterPro"/>
</dbReference>
<reference evidence="12 13" key="1">
    <citation type="submission" date="2019-01" db="EMBL/GenBank/DDBJ databases">
        <title>Genome Assembly of Collichthys lucidus.</title>
        <authorList>
            <person name="Cai M."/>
            <person name="Xiao S."/>
        </authorList>
    </citation>
    <scope>NUCLEOTIDE SEQUENCE [LARGE SCALE GENOMIC DNA]</scope>
    <source>
        <strain evidence="12">JT15FE1705JMU</strain>
        <tissue evidence="12">Muscle</tissue>
    </source>
</reference>
<evidence type="ECO:0000313" key="13">
    <source>
        <dbReference type="Proteomes" id="UP000298787"/>
    </source>
</evidence>
<dbReference type="EMBL" id="CM014092">
    <property type="protein sequence ID" value="TKS83277.1"/>
    <property type="molecule type" value="Genomic_DNA"/>
</dbReference>
<name>A0A4U5V5W2_COLLU</name>
<evidence type="ECO:0000256" key="9">
    <source>
        <dbReference type="ARBA" id="ARBA00023136"/>
    </source>
</evidence>
<evidence type="ECO:0000256" key="3">
    <source>
        <dbReference type="ARBA" id="ARBA00007351"/>
    </source>
</evidence>
<evidence type="ECO:0000256" key="2">
    <source>
        <dbReference type="ARBA" id="ARBA00004673"/>
    </source>
</evidence>
<comment type="pathway">
    <text evidence="2">Energy metabolism; oxidative phosphorylation.</text>
</comment>
<gene>
    <name evidence="12" type="ORF">D9C73_017387</name>
</gene>